<dbReference type="Proteomes" id="UP000276282">
    <property type="component" value="Unassembled WGS sequence"/>
</dbReference>
<sequence>METINSPLFDFLVENEKGTKKILHAKLIYFLEAMGFNHAILDGRLELIRNTNGIIRRISIMEIIDFVRTTFEDNELKEFLDVFAESPSRYVGPAKLSLLKTVDLINDRDPRNSSRFYFQNCFCEITAESIMINSYDKLKGSIWENRIIKREYKKSKKDFVGQFHQWSMNITGNNPRRFRALQSFIGYLLHRNKERGENKAIILYDEKMTEDGKANGRVGKTLLGMALGHCRDVVMNDAKTKNLKSDFANELVTSTTDCVYYDDLPKSTDFENFYSFITTGVEVNKKYKAAFRIEDWRSPKLIISSNYYVLGDGGDSDRARRYEFEISNYYSADFTPEQDFGNRFWDSKWPESEWNNFFEFMMKCLQIYLLEGLIEVEPINLTTKKIKDSTSSEFLEFAAAFFTIGEKLDKRELETNFKFLYPRWKHLSPHGFHKWCGIYALNTGLNYRPWSSGGEYYCEFTKKVENDRDGE</sequence>
<evidence type="ECO:0000313" key="1">
    <source>
        <dbReference type="EMBL" id="RKS55887.1"/>
    </source>
</evidence>
<dbReference type="AlphaFoldDB" id="A0A495PZE1"/>
<accession>A0A495PZE1</accession>
<organism evidence="1 2">
    <name type="scientific">Gillisia mitskevichiae</name>
    <dbReference type="NCBI Taxonomy" id="270921"/>
    <lineage>
        <taxon>Bacteria</taxon>
        <taxon>Pseudomonadati</taxon>
        <taxon>Bacteroidota</taxon>
        <taxon>Flavobacteriia</taxon>
        <taxon>Flavobacteriales</taxon>
        <taxon>Flavobacteriaceae</taxon>
        <taxon>Gillisia</taxon>
    </lineage>
</organism>
<dbReference type="RefSeq" id="WP_183075441.1">
    <property type="nucleotide sequence ID" value="NZ_RBLG01000001.1"/>
</dbReference>
<keyword evidence="2" id="KW-1185">Reference proteome</keyword>
<reference evidence="1 2" key="1">
    <citation type="submission" date="2018-10" db="EMBL/GenBank/DDBJ databases">
        <title>Genomic Encyclopedia of Archaeal and Bacterial Type Strains, Phase II (KMG-II): from individual species to whole genera.</title>
        <authorList>
            <person name="Goeker M."/>
        </authorList>
    </citation>
    <scope>NUCLEOTIDE SEQUENCE [LARGE SCALE GENOMIC DNA]</scope>
    <source>
        <strain evidence="1 2">DSM 19839</strain>
    </source>
</reference>
<name>A0A495PZE1_9FLAO</name>
<proteinExistence type="predicted"/>
<dbReference type="EMBL" id="RBLG01000001">
    <property type="protein sequence ID" value="RKS55887.1"/>
    <property type="molecule type" value="Genomic_DNA"/>
</dbReference>
<protein>
    <recommendedName>
        <fullName evidence="3">Virulence-associated protein E</fullName>
    </recommendedName>
</protein>
<evidence type="ECO:0000313" key="2">
    <source>
        <dbReference type="Proteomes" id="UP000276282"/>
    </source>
</evidence>
<comment type="caution">
    <text evidence="1">The sequence shown here is derived from an EMBL/GenBank/DDBJ whole genome shotgun (WGS) entry which is preliminary data.</text>
</comment>
<gene>
    <name evidence="1" type="ORF">BC962_0861</name>
</gene>
<evidence type="ECO:0008006" key="3">
    <source>
        <dbReference type="Google" id="ProtNLM"/>
    </source>
</evidence>